<dbReference type="EMBL" id="JAMGBB010000001">
    <property type="protein sequence ID" value="MCL6740773.1"/>
    <property type="molecule type" value="Genomic_DNA"/>
</dbReference>
<dbReference type="CDD" id="cd00448">
    <property type="entry name" value="YjgF_YER057c_UK114_family"/>
    <property type="match status" value="1"/>
</dbReference>
<keyword evidence="3" id="KW-1185">Reference proteome</keyword>
<dbReference type="RefSeq" id="WP_249915189.1">
    <property type="nucleotide sequence ID" value="NZ_JAMGBB010000001.1"/>
</dbReference>
<protein>
    <submittedName>
        <fullName evidence="2">RidA family protein</fullName>
    </submittedName>
</protein>
<dbReference type="SUPFAM" id="SSF55298">
    <property type="entry name" value="YjgF-like"/>
    <property type="match status" value="1"/>
</dbReference>
<evidence type="ECO:0000313" key="2">
    <source>
        <dbReference type="EMBL" id="MCL6740773.1"/>
    </source>
</evidence>
<sequence length="145" mass="15264">MKLFITLALLGVSTMAQAEGIQRIGEPMLGTQRLPFSSAVRAGDTVYLSGALGITADGKLGDGMEAQAHLAMDNLGNALKSAGLGWGDVAKCTVMLDDMKDWPAFNQVYVTYFPDGKYPARSAFGADGLALGALVEVECIAYDPK</sequence>
<feature type="signal peptide" evidence="1">
    <location>
        <begin position="1"/>
        <end position="18"/>
    </location>
</feature>
<dbReference type="PANTHER" id="PTHR11803:SF39">
    <property type="entry name" value="2-IMINOBUTANOATE_2-IMINOPROPANOATE DEAMINASE"/>
    <property type="match status" value="1"/>
</dbReference>
<dbReference type="InterPro" id="IPR035959">
    <property type="entry name" value="RutC-like_sf"/>
</dbReference>
<name>A0ABT0S8X8_9SPHN</name>
<dbReference type="Gene3D" id="3.30.1330.40">
    <property type="entry name" value="RutC-like"/>
    <property type="match status" value="1"/>
</dbReference>
<organism evidence="2 3">
    <name type="scientific">Sphingomonas brevis</name>
    <dbReference type="NCBI Taxonomy" id="2908206"/>
    <lineage>
        <taxon>Bacteria</taxon>
        <taxon>Pseudomonadati</taxon>
        <taxon>Pseudomonadota</taxon>
        <taxon>Alphaproteobacteria</taxon>
        <taxon>Sphingomonadales</taxon>
        <taxon>Sphingomonadaceae</taxon>
        <taxon>Sphingomonas</taxon>
    </lineage>
</organism>
<gene>
    <name evidence="2" type="ORF">LZ518_06455</name>
</gene>
<evidence type="ECO:0000313" key="3">
    <source>
        <dbReference type="Proteomes" id="UP001165383"/>
    </source>
</evidence>
<proteinExistence type="predicted"/>
<dbReference type="InterPro" id="IPR006175">
    <property type="entry name" value="YjgF/YER057c/UK114"/>
</dbReference>
<comment type="caution">
    <text evidence="2">The sequence shown here is derived from an EMBL/GenBank/DDBJ whole genome shotgun (WGS) entry which is preliminary data.</text>
</comment>
<accession>A0ABT0S8X8</accession>
<feature type="chain" id="PRO_5046309896" evidence="1">
    <location>
        <begin position="19"/>
        <end position="145"/>
    </location>
</feature>
<dbReference type="Pfam" id="PF01042">
    <property type="entry name" value="Ribonuc_L-PSP"/>
    <property type="match status" value="1"/>
</dbReference>
<keyword evidence="1" id="KW-0732">Signal</keyword>
<dbReference type="PANTHER" id="PTHR11803">
    <property type="entry name" value="2-IMINOBUTANOATE/2-IMINOPROPANOATE DEAMINASE RIDA"/>
    <property type="match status" value="1"/>
</dbReference>
<evidence type="ECO:0000256" key="1">
    <source>
        <dbReference type="SAM" id="SignalP"/>
    </source>
</evidence>
<dbReference type="Proteomes" id="UP001165383">
    <property type="component" value="Unassembled WGS sequence"/>
</dbReference>
<reference evidence="2" key="1">
    <citation type="submission" date="2022-05" db="EMBL/GenBank/DDBJ databases">
        <authorList>
            <person name="Jo J.-H."/>
            <person name="Im W.-T."/>
        </authorList>
    </citation>
    <scope>NUCLEOTIDE SEQUENCE</scope>
    <source>
        <strain evidence="2">RB56-2</strain>
    </source>
</reference>